<comment type="similarity">
    <text evidence="1">Belongs to the 5'(3')-deoxyribonucleotidase family.</text>
</comment>
<evidence type="ECO:0000256" key="2">
    <source>
        <dbReference type="ARBA" id="ARBA00022723"/>
    </source>
</evidence>
<dbReference type="InterPro" id="IPR023214">
    <property type="entry name" value="HAD_sf"/>
</dbReference>
<evidence type="ECO:0000313" key="5">
    <source>
        <dbReference type="Proteomes" id="UP000695022"/>
    </source>
</evidence>
<dbReference type="PANTHER" id="PTHR12103:SF12">
    <property type="entry name" value="FI20020P1"/>
    <property type="match status" value="1"/>
</dbReference>
<evidence type="ECO:0000256" key="4">
    <source>
        <dbReference type="ARBA" id="ARBA00022842"/>
    </source>
</evidence>
<keyword evidence="4" id="KW-0460">Magnesium</keyword>
<dbReference type="Pfam" id="PF05761">
    <property type="entry name" value="5_nucleotid"/>
    <property type="match status" value="1"/>
</dbReference>
<dbReference type="Proteomes" id="UP000695022">
    <property type="component" value="Unplaced"/>
</dbReference>
<reference evidence="6" key="1">
    <citation type="submission" date="2025-08" db="UniProtKB">
        <authorList>
            <consortium name="RefSeq"/>
        </authorList>
    </citation>
    <scope>IDENTIFICATION</scope>
</reference>
<keyword evidence="3" id="KW-0378">Hydrolase</keyword>
<dbReference type="NCBIfam" id="TIGR02244">
    <property type="entry name" value="HAD-IG-Ncltidse"/>
    <property type="match status" value="1"/>
</dbReference>
<dbReference type="InterPro" id="IPR036412">
    <property type="entry name" value="HAD-like_sf"/>
</dbReference>
<accession>A0ABM1EMY4</accession>
<dbReference type="SUPFAM" id="SSF56784">
    <property type="entry name" value="HAD-like"/>
    <property type="match status" value="1"/>
</dbReference>
<proteinExistence type="inferred from homology"/>
<dbReference type="GeneID" id="106813838"/>
<sequence length="631" mass="73206">MAKWPPQTNDVHDNPISLQLHFPVCHGLFEAYLQATTFMSLEVQLLYFQKWDEVCLQEVSNHRLKYLRLVDLAVFRIIAYDLDFPIALLPNHMQPATHKDHIGFFMVKQFEFSCSSNRIAPVPFMRLNGAIMIMVKYHVHIVIPGLPPTPDIDPKAVFCNNELSLRDIEVYGFDYDYTLAIYGQSLLFLVYRLATHVLIDKYKYPNEISKLTYDPSFAVRGLHYDVHKGLLMKLDAFHKVQMGTVYHGHCRVPDNEVNRLYEGLHIPIDDLNNFYGYGAHFQQLVDIFSLPEIALLSDVAQHFMQHDIEFDADYLFTDVKTAVEFVHTSGLMHQEVLKDMNKYVEKDDGLKQMLRRLKDAGKSIFLVTNSGYAYVSKGMQYLLGDNWREMFDIIITKADKPKFFKETSRPFRYYDVQNRARTWNFVTKLEKGNIYSEGNIDHFKRMTGWVGSKVLYFGDHVYSDLADPAIRHGWRTGAIIPELEHEIKVINSTPYKSNLVWLQALQTLIANMQDFQEDDPEAQRVVHAWKAERYQLRNSLKEMFNPRFGSIFRTHTNPTYFSRRLARFADIYTSSVTNLMHYTTKHTYYPQRAALPHELDPGAAFYNVDATLTETLSSLSVQTPSGLAAFS</sequence>
<gene>
    <name evidence="6" type="primary">LOC106813838</name>
</gene>
<evidence type="ECO:0000313" key="6">
    <source>
        <dbReference type="RefSeq" id="XP_014673555.1"/>
    </source>
</evidence>
<name>A0ABM1EMY4_PRICU</name>
<protein>
    <submittedName>
        <fullName evidence="6">5'-nucleotidase domain-containing protein 3-like</fullName>
    </submittedName>
</protein>
<organism evidence="5 6">
    <name type="scientific">Priapulus caudatus</name>
    <name type="common">Priapulid worm</name>
    <dbReference type="NCBI Taxonomy" id="37621"/>
    <lineage>
        <taxon>Eukaryota</taxon>
        <taxon>Metazoa</taxon>
        <taxon>Ecdysozoa</taxon>
        <taxon>Scalidophora</taxon>
        <taxon>Priapulida</taxon>
        <taxon>Priapulimorpha</taxon>
        <taxon>Priapulimorphida</taxon>
        <taxon>Priapulidae</taxon>
        <taxon>Priapulus</taxon>
    </lineage>
</organism>
<evidence type="ECO:0000256" key="1">
    <source>
        <dbReference type="ARBA" id="ARBA00009589"/>
    </source>
</evidence>
<keyword evidence="5" id="KW-1185">Reference proteome</keyword>
<evidence type="ECO:0000256" key="3">
    <source>
        <dbReference type="ARBA" id="ARBA00022801"/>
    </source>
</evidence>
<keyword evidence="2" id="KW-0479">Metal-binding</keyword>
<dbReference type="RefSeq" id="XP_014673555.1">
    <property type="nucleotide sequence ID" value="XM_014818069.1"/>
</dbReference>
<dbReference type="Gene3D" id="3.40.50.1000">
    <property type="entry name" value="HAD superfamily/HAD-like"/>
    <property type="match status" value="1"/>
</dbReference>
<dbReference type="InterPro" id="IPR008380">
    <property type="entry name" value="HAD-SF_hydro_IG_5-nucl"/>
</dbReference>
<dbReference type="PANTHER" id="PTHR12103">
    <property type="entry name" value="5'-NUCLEOTIDASE DOMAIN-CONTAINING"/>
    <property type="match status" value="1"/>
</dbReference>